<organism evidence="2 3">
    <name type="scientific">Mesorhizobium metallidurans STM 2683</name>
    <dbReference type="NCBI Taxonomy" id="1297569"/>
    <lineage>
        <taxon>Bacteria</taxon>
        <taxon>Pseudomonadati</taxon>
        <taxon>Pseudomonadota</taxon>
        <taxon>Alphaproteobacteria</taxon>
        <taxon>Hyphomicrobiales</taxon>
        <taxon>Phyllobacteriaceae</taxon>
        <taxon>Mesorhizobium</taxon>
    </lineage>
</organism>
<evidence type="ECO:0000256" key="1">
    <source>
        <dbReference type="SAM" id="MobiDB-lite"/>
    </source>
</evidence>
<reference evidence="2 3" key="1">
    <citation type="submission" date="2013-02" db="EMBL/GenBank/DDBJ databases">
        <authorList>
            <person name="Genoscope - CEA"/>
        </authorList>
    </citation>
    <scope>NUCLEOTIDE SEQUENCE [LARGE SCALE GENOMIC DNA]</scope>
    <source>
        <strain evidence="2 3">STM 2683</strain>
    </source>
</reference>
<keyword evidence="3" id="KW-1185">Reference proteome</keyword>
<name>M5ET43_9HYPH</name>
<feature type="region of interest" description="Disordered" evidence="1">
    <location>
        <begin position="21"/>
        <end position="61"/>
    </location>
</feature>
<sequence length="105" mass="11710">MRGAYEAGHCDALIERAEYLQDHHQQRKAQNRRKDRHQEDETLLPVHGFPPKASPPPANTNAILRKLPAHCFRRKASFASVLVLEGGHIIHSADAVTLAISNNCV</sequence>
<proteinExistence type="predicted"/>
<protein>
    <submittedName>
        <fullName evidence="2">Uncharacterized protein</fullName>
    </submittedName>
</protein>
<gene>
    <name evidence="2" type="ORF">MESS2_730030</name>
</gene>
<accession>M5ET43</accession>
<feature type="compositionally biased region" description="Basic residues" evidence="1">
    <location>
        <begin position="25"/>
        <end position="35"/>
    </location>
</feature>
<comment type="caution">
    <text evidence="2">The sequence shown here is derived from an EMBL/GenBank/DDBJ whole genome shotgun (WGS) entry which is preliminary data.</text>
</comment>
<dbReference type="AlphaFoldDB" id="M5ET43"/>
<dbReference type="EMBL" id="CAUM01000143">
    <property type="protein sequence ID" value="CCV08134.1"/>
    <property type="molecule type" value="Genomic_DNA"/>
</dbReference>
<dbReference type="Proteomes" id="UP000012062">
    <property type="component" value="Unassembled WGS sequence"/>
</dbReference>
<evidence type="ECO:0000313" key="3">
    <source>
        <dbReference type="Proteomes" id="UP000012062"/>
    </source>
</evidence>
<evidence type="ECO:0000313" key="2">
    <source>
        <dbReference type="EMBL" id="CCV08134.1"/>
    </source>
</evidence>